<evidence type="ECO:0000313" key="3">
    <source>
        <dbReference type="Proteomes" id="UP000075670"/>
    </source>
</evidence>
<organism evidence="2 3">
    <name type="scientific">Moorella mulderi DSM 14980</name>
    <dbReference type="NCBI Taxonomy" id="1122241"/>
    <lineage>
        <taxon>Bacteria</taxon>
        <taxon>Bacillati</taxon>
        <taxon>Bacillota</taxon>
        <taxon>Clostridia</taxon>
        <taxon>Neomoorellales</taxon>
        <taxon>Neomoorellaceae</taxon>
        <taxon>Neomoorella</taxon>
    </lineage>
</organism>
<protein>
    <submittedName>
        <fullName evidence="2">Stage II sporulation protein M</fullName>
    </submittedName>
</protein>
<keyword evidence="1" id="KW-0472">Membrane</keyword>
<keyword evidence="1" id="KW-0812">Transmembrane</keyword>
<dbReference type="InterPro" id="IPR014196">
    <property type="entry name" value="SpoIIM"/>
</dbReference>
<dbReference type="Proteomes" id="UP000075670">
    <property type="component" value="Unassembled WGS sequence"/>
</dbReference>
<keyword evidence="1" id="KW-1133">Transmembrane helix</keyword>
<feature type="transmembrane region" description="Helical" evidence="1">
    <location>
        <begin position="168"/>
        <end position="193"/>
    </location>
</feature>
<dbReference type="AlphaFoldDB" id="A0A151AVR4"/>
<dbReference type="RefSeq" id="WP_062284832.1">
    <property type="nucleotide sequence ID" value="NZ_LTBC01000009.1"/>
</dbReference>
<proteinExistence type="predicted"/>
<feature type="transmembrane region" description="Helical" evidence="1">
    <location>
        <begin position="15"/>
        <end position="37"/>
    </location>
</feature>
<evidence type="ECO:0000313" key="2">
    <source>
        <dbReference type="EMBL" id="KYH31640.1"/>
    </source>
</evidence>
<evidence type="ECO:0000256" key="1">
    <source>
        <dbReference type="SAM" id="Phobius"/>
    </source>
</evidence>
<accession>A0A151AVR4</accession>
<dbReference type="NCBIfam" id="TIGR02831">
    <property type="entry name" value="spo_II_M"/>
    <property type="match status" value="1"/>
</dbReference>
<reference evidence="2 3" key="1">
    <citation type="submission" date="2016-02" db="EMBL/GenBank/DDBJ databases">
        <title>Genome sequence of Moorella mulderi DSM 14980.</title>
        <authorList>
            <person name="Poehlein A."/>
            <person name="Daniel R."/>
        </authorList>
    </citation>
    <scope>NUCLEOTIDE SEQUENCE [LARGE SCALE GENOMIC DNA]</scope>
    <source>
        <strain evidence="2 3">DSM 14980</strain>
    </source>
</reference>
<dbReference type="PATRIC" id="fig|1122241.3.peg.2339"/>
<dbReference type="PIRSF" id="PIRSF038973">
    <property type="entry name" value="SpoIIM"/>
    <property type="match status" value="1"/>
</dbReference>
<name>A0A151AVR4_9FIRM</name>
<dbReference type="EMBL" id="LTBC01000009">
    <property type="protein sequence ID" value="KYH31640.1"/>
    <property type="molecule type" value="Genomic_DNA"/>
</dbReference>
<dbReference type="InterPro" id="IPR002798">
    <property type="entry name" value="SpoIIM-like"/>
</dbReference>
<feature type="transmembrane region" description="Helical" evidence="1">
    <location>
        <begin position="80"/>
        <end position="113"/>
    </location>
</feature>
<dbReference type="OrthoDB" id="1707382at2"/>
<dbReference type="Pfam" id="PF01944">
    <property type="entry name" value="SpoIIM"/>
    <property type="match status" value="1"/>
</dbReference>
<keyword evidence="3" id="KW-1185">Reference proteome</keyword>
<comment type="caution">
    <text evidence="2">The sequence shown here is derived from an EMBL/GenBank/DDBJ whole genome shotgun (WGS) entry which is preliminary data.</text>
</comment>
<gene>
    <name evidence="2" type="primary">spoIIM</name>
    <name evidence="2" type="ORF">MOMUL_21960</name>
</gene>
<feature type="transmembrane region" description="Helical" evidence="1">
    <location>
        <begin position="133"/>
        <end position="156"/>
    </location>
</feature>
<sequence>MERALARHIRDNLGIYLVVFFFFLGGIIAGTVTIYFLEQQQVIQLAAYLDNVLQQFNASDLSGYKGVYQAIINALKETGLVWFLGLTVIGIPLIVAIVFLKGFILGFTVGFLVQQKAFQGVAFSLLAILPPNLIQIPALFVAAMLGISFSTGLMRGRSLSEKGILPRFLAYSFFMLLVTVLVVGGGLVEAYLAPVFARVVLNYF</sequence>